<keyword evidence="3 7" id="KW-0175">Coiled coil</keyword>
<evidence type="ECO:0000256" key="8">
    <source>
        <dbReference type="SAM" id="MobiDB-lite"/>
    </source>
</evidence>
<dbReference type="InterPro" id="IPR036961">
    <property type="entry name" value="Kinesin_motor_dom_sf"/>
</dbReference>
<keyword evidence="2 5" id="KW-0067">ATP-binding</keyword>
<gene>
    <name evidence="10" type="ORF">SAMEA4029009_CIC11G00000001352</name>
</gene>
<evidence type="ECO:0000313" key="10">
    <source>
        <dbReference type="EMBL" id="SGZ58233.1"/>
    </source>
</evidence>
<dbReference type="SUPFAM" id="SSF52540">
    <property type="entry name" value="P-loop containing nucleoside triphosphate hydrolases"/>
    <property type="match status" value="1"/>
</dbReference>
<organism evidence="10 11">
    <name type="scientific">Sungouiella intermedia</name>
    <dbReference type="NCBI Taxonomy" id="45354"/>
    <lineage>
        <taxon>Eukaryota</taxon>
        <taxon>Fungi</taxon>
        <taxon>Dikarya</taxon>
        <taxon>Ascomycota</taxon>
        <taxon>Saccharomycotina</taxon>
        <taxon>Pichiomycetes</taxon>
        <taxon>Metschnikowiaceae</taxon>
        <taxon>Sungouiella</taxon>
    </lineage>
</organism>
<feature type="coiled-coil region" evidence="7">
    <location>
        <begin position="417"/>
        <end position="444"/>
    </location>
</feature>
<dbReference type="GO" id="GO:0005524">
    <property type="term" value="F:ATP binding"/>
    <property type="evidence" value="ECO:0007669"/>
    <property type="project" value="UniProtKB-UniRule"/>
</dbReference>
<comment type="similarity">
    <text evidence="5 6">Belongs to the TRAFAC class myosin-kinesin ATPase superfamily. Kinesin family.</text>
</comment>
<dbReference type="GO" id="GO:0007018">
    <property type="term" value="P:microtubule-based movement"/>
    <property type="evidence" value="ECO:0007669"/>
    <property type="project" value="InterPro"/>
</dbReference>
<evidence type="ECO:0000256" key="3">
    <source>
        <dbReference type="ARBA" id="ARBA00023054"/>
    </source>
</evidence>
<name>A0A1L0C3Q9_9ASCO</name>
<dbReference type="PANTHER" id="PTHR47968:SF75">
    <property type="entry name" value="CENTROMERE-ASSOCIATED PROTEIN E"/>
    <property type="match status" value="1"/>
</dbReference>
<dbReference type="PANTHER" id="PTHR47968">
    <property type="entry name" value="CENTROMERE PROTEIN E"/>
    <property type="match status" value="1"/>
</dbReference>
<evidence type="ECO:0000256" key="1">
    <source>
        <dbReference type="ARBA" id="ARBA00022741"/>
    </source>
</evidence>
<dbReference type="Gene3D" id="3.40.850.10">
    <property type="entry name" value="Kinesin motor domain"/>
    <property type="match status" value="1"/>
</dbReference>
<evidence type="ECO:0000259" key="9">
    <source>
        <dbReference type="PROSITE" id="PS50067"/>
    </source>
</evidence>
<dbReference type="GO" id="GO:0003777">
    <property type="term" value="F:microtubule motor activity"/>
    <property type="evidence" value="ECO:0007669"/>
    <property type="project" value="InterPro"/>
</dbReference>
<evidence type="ECO:0000256" key="4">
    <source>
        <dbReference type="ARBA" id="ARBA00023175"/>
    </source>
</evidence>
<feature type="region of interest" description="Disordered" evidence="8">
    <location>
        <begin position="567"/>
        <end position="616"/>
    </location>
</feature>
<dbReference type="GO" id="GO:0005874">
    <property type="term" value="C:microtubule"/>
    <property type="evidence" value="ECO:0007669"/>
    <property type="project" value="UniProtKB-KW"/>
</dbReference>
<evidence type="ECO:0000256" key="7">
    <source>
        <dbReference type="SAM" id="Coils"/>
    </source>
</evidence>
<feature type="region of interest" description="Disordered" evidence="8">
    <location>
        <begin position="1"/>
        <end position="26"/>
    </location>
</feature>
<reference evidence="10 11" key="1">
    <citation type="submission" date="2016-10" db="EMBL/GenBank/DDBJ databases">
        <authorList>
            <person name="de Groot N.N."/>
        </authorList>
    </citation>
    <scope>NUCLEOTIDE SEQUENCE [LARGE SCALE GENOMIC DNA]</scope>
    <source>
        <strain evidence="10 11">PYCC 4715</strain>
    </source>
</reference>
<dbReference type="GO" id="GO:0008017">
    <property type="term" value="F:microtubule binding"/>
    <property type="evidence" value="ECO:0007669"/>
    <property type="project" value="InterPro"/>
</dbReference>
<proteinExistence type="inferred from homology"/>
<dbReference type="PRINTS" id="PR00380">
    <property type="entry name" value="KINESINHEAVY"/>
</dbReference>
<dbReference type="Pfam" id="PF00225">
    <property type="entry name" value="Kinesin"/>
    <property type="match status" value="1"/>
</dbReference>
<dbReference type="PROSITE" id="PS00411">
    <property type="entry name" value="KINESIN_MOTOR_1"/>
    <property type="match status" value="1"/>
</dbReference>
<keyword evidence="4 5" id="KW-0505">Motor protein</keyword>
<dbReference type="EMBL" id="LT635769">
    <property type="protein sequence ID" value="SGZ58233.1"/>
    <property type="molecule type" value="Genomic_DNA"/>
</dbReference>
<evidence type="ECO:0000256" key="6">
    <source>
        <dbReference type="RuleBase" id="RU000394"/>
    </source>
</evidence>
<feature type="domain" description="Kinesin motor" evidence="9">
    <location>
        <begin position="33"/>
        <end position="353"/>
    </location>
</feature>
<evidence type="ECO:0000256" key="2">
    <source>
        <dbReference type="ARBA" id="ARBA00022840"/>
    </source>
</evidence>
<dbReference type="InterPro" id="IPR027417">
    <property type="entry name" value="P-loop_NTPase"/>
</dbReference>
<evidence type="ECO:0000313" key="11">
    <source>
        <dbReference type="Proteomes" id="UP000182259"/>
    </source>
</evidence>
<keyword evidence="1 5" id="KW-0547">Nucleotide-binding</keyword>
<dbReference type="PROSITE" id="PS50067">
    <property type="entry name" value="KINESIN_MOTOR_2"/>
    <property type="match status" value="1"/>
</dbReference>
<keyword evidence="6" id="KW-0493">Microtubule</keyword>
<feature type="binding site" evidence="5">
    <location>
        <begin position="114"/>
        <end position="121"/>
    </location>
    <ligand>
        <name>ATP</name>
        <dbReference type="ChEBI" id="CHEBI:30616"/>
    </ligand>
</feature>
<dbReference type="InterPro" id="IPR027640">
    <property type="entry name" value="Kinesin-like_fam"/>
</dbReference>
<dbReference type="AlphaFoldDB" id="A0A1L0C3Q9"/>
<feature type="compositionally biased region" description="Low complexity" evidence="8">
    <location>
        <begin position="1"/>
        <end position="18"/>
    </location>
</feature>
<dbReference type="Proteomes" id="UP000182259">
    <property type="component" value="Chromosome VI"/>
</dbReference>
<dbReference type="InterPro" id="IPR001752">
    <property type="entry name" value="Kinesin_motor_dom"/>
</dbReference>
<evidence type="ECO:0000256" key="5">
    <source>
        <dbReference type="PROSITE-ProRule" id="PRU00283"/>
    </source>
</evidence>
<dbReference type="SMART" id="SM00129">
    <property type="entry name" value="KISc"/>
    <property type="match status" value="1"/>
</dbReference>
<protein>
    <recommendedName>
        <fullName evidence="6">Kinesin-like protein</fullName>
    </recommendedName>
</protein>
<accession>A0A1L0C3Q9</accession>
<sequence>MSRPFSASPTPKTPKSPSQFKNPLPPKSLEATHVQVICRLRPLSGYERSRGHEDATQVLDEHTICVTNRDAQQVFSFDHVCGMDTTQQDMYDLVAKSTLQDLFRGFNGTILAYGQTSAGKSHTMFGTASDPGIIPRVCSSIFSHIEHGLPDVEYTVSVSLMEIYQEHIKDLLNPTLKESEYTIHEDKTNGVYVRGISHAFVSSASEMTQVLKQGSKHRTKSPTNLNMESSRSHAIFQVMLTQEEIASGAITKSKLFLVDLAGSEKVDKTGASGNNLEEAKKINLSLSVLGLVINSLTDKSTHIPYRDSKLTRILQESLGGNSRTSLIVNCSPATSCVSETISTLRFGTRAKNITNTVHVNRELSVDQLKARVVYLEKVNRELEQELKAVKVASPTSHNINLLSPRGTSRIPLPSDRLMVHQDELKRKDEKILALEQELLEFKMAQVKVQHDEDLKLYKLESALLKLSDKLGDVELINDNLRKHLLISEKIIEAREIKIDKLRVLLGEQQAQVKRESMQFENKLRMLKDRLDGQKSHEASYSEEHEAANSTIEDFFGDADVAAELMVESSSPIQTPKRDSRERFGSPNFKGQQSPTSPRLGINLRIVKPLRGGAREQ</sequence>
<dbReference type="InterPro" id="IPR019821">
    <property type="entry name" value="Kinesin_motor_CS"/>
</dbReference>